<feature type="transmembrane region" description="Helical" evidence="6">
    <location>
        <begin position="32"/>
        <end position="52"/>
    </location>
</feature>
<evidence type="ECO:0000256" key="3">
    <source>
        <dbReference type="ARBA" id="ARBA00022692"/>
    </source>
</evidence>
<dbReference type="PANTHER" id="PTHR32322:SF2">
    <property type="entry name" value="EAMA DOMAIN-CONTAINING PROTEIN"/>
    <property type="match status" value="1"/>
</dbReference>
<dbReference type="InterPro" id="IPR050638">
    <property type="entry name" value="AA-Vitamin_Transporters"/>
</dbReference>
<feature type="domain" description="EamA" evidence="7">
    <location>
        <begin position="147"/>
        <end position="280"/>
    </location>
</feature>
<dbReference type="InterPro" id="IPR000620">
    <property type="entry name" value="EamA_dom"/>
</dbReference>
<sequence length="287" mass="29911">MQMKAYIWVLFAAMLWGTTGTAQTFLVGEAHPLTIGAARLAIGGFGLLIFVWISGQLKGAQIPWLWVGLSALCMALFQPFFFSAVQLTGVAIGTVVAIGSAPAFSGILEALILKRKPDRVWVFSSVLSVVGCILLFANRDSYIVDPLGVLLGLLAGLAFAGYAMFSKNVLGLMEVVPAVAVVFSLSGLGLVPFLFFLDIGYLALPQNLVIVAYLGLAATSLAYLLFSSGLKAIPSSSAVTLSLAEPLTASVLGVAVVGEALSGQSWIGVVLLIGGIALLAFGKNRKA</sequence>
<protein>
    <submittedName>
        <fullName evidence="8">Transporter</fullName>
    </submittedName>
</protein>
<name>A0A0U2XH25_9BACL</name>
<keyword evidence="9" id="KW-1185">Reference proteome</keyword>
<evidence type="ECO:0000256" key="4">
    <source>
        <dbReference type="ARBA" id="ARBA00022989"/>
    </source>
</evidence>
<dbReference type="KEGG" id="prt:AUC31_13495"/>
<dbReference type="PANTHER" id="PTHR32322">
    <property type="entry name" value="INNER MEMBRANE TRANSPORTER"/>
    <property type="match status" value="1"/>
</dbReference>
<proteinExistence type="inferred from homology"/>
<evidence type="ECO:0000256" key="2">
    <source>
        <dbReference type="ARBA" id="ARBA00007362"/>
    </source>
</evidence>
<gene>
    <name evidence="8" type="ORF">AUC31_13495</name>
</gene>
<evidence type="ECO:0000313" key="8">
    <source>
        <dbReference type="EMBL" id="ALS76143.1"/>
    </source>
</evidence>
<dbReference type="SUPFAM" id="SSF103481">
    <property type="entry name" value="Multidrug resistance efflux transporter EmrE"/>
    <property type="match status" value="2"/>
</dbReference>
<dbReference type="GO" id="GO:0016020">
    <property type="term" value="C:membrane"/>
    <property type="evidence" value="ECO:0007669"/>
    <property type="project" value="UniProtKB-SubCell"/>
</dbReference>
<keyword evidence="4 6" id="KW-1133">Transmembrane helix</keyword>
<dbReference type="InterPro" id="IPR037185">
    <property type="entry name" value="EmrE-like"/>
</dbReference>
<feature type="transmembrane region" description="Helical" evidence="6">
    <location>
        <begin position="143"/>
        <end position="163"/>
    </location>
</feature>
<evidence type="ECO:0000256" key="5">
    <source>
        <dbReference type="ARBA" id="ARBA00023136"/>
    </source>
</evidence>
<dbReference type="Pfam" id="PF00892">
    <property type="entry name" value="EamA"/>
    <property type="match status" value="2"/>
</dbReference>
<reference evidence="8" key="1">
    <citation type="submission" date="2016-01" db="EMBL/GenBank/DDBJ databases">
        <title>Complete genome of Planococcus rifietoensis type strain M8.</title>
        <authorList>
            <person name="See-Too W.S."/>
        </authorList>
    </citation>
    <scope>NUCLEOTIDE SEQUENCE [LARGE SCALE GENOMIC DNA]</scope>
    <source>
        <strain evidence="8">M8</strain>
    </source>
</reference>
<keyword evidence="3 6" id="KW-0812">Transmembrane</keyword>
<comment type="subcellular location">
    <subcellularLocation>
        <location evidence="1">Endomembrane system</location>
        <topology evidence="1">Multi-pass membrane protein</topology>
    </subcellularLocation>
</comment>
<comment type="similarity">
    <text evidence="2">Belongs to the EamA transporter family.</text>
</comment>
<dbReference type="AlphaFoldDB" id="A0A0U2XH25"/>
<organism evidence="8 9">
    <name type="scientific">Planococcus rifietoensis</name>
    <dbReference type="NCBI Taxonomy" id="200991"/>
    <lineage>
        <taxon>Bacteria</taxon>
        <taxon>Bacillati</taxon>
        <taxon>Bacillota</taxon>
        <taxon>Bacilli</taxon>
        <taxon>Bacillales</taxon>
        <taxon>Caryophanaceae</taxon>
        <taxon>Planococcus</taxon>
    </lineage>
</organism>
<feature type="transmembrane region" description="Helical" evidence="6">
    <location>
        <begin position="208"/>
        <end position="226"/>
    </location>
</feature>
<evidence type="ECO:0000256" key="6">
    <source>
        <dbReference type="SAM" id="Phobius"/>
    </source>
</evidence>
<accession>A0A0U2XH25</accession>
<feature type="transmembrane region" description="Helical" evidence="6">
    <location>
        <begin position="64"/>
        <end position="84"/>
    </location>
</feature>
<dbReference type="OrthoDB" id="9787117at2"/>
<feature type="transmembrane region" description="Helical" evidence="6">
    <location>
        <begin position="90"/>
        <end position="113"/>
    </location>
</feature>
<keyword evidence="5 6" id="KW-0472">Membrane</keyword>
<feature type="transmembrane region" description="Helical" evidence="6">
    <location>
        <begin position="263"/>
        <end position="281"/>
    </location>
</feature>
<evidence type="ECO:0000313" key="9">
    <source>
        <dbReference type="Proteomes" id="UP000067683"/>
    </source>
</evidence>
<dbReference type="Proteomes" id="UP000067683">
    <property type="component" value="Chromosome"/>
</dbReference>
<dbReference type="Gene3D" id="1.10.3730.20">
    <property type="match status" value="1"/>
</dbReference>
<dbReference type="EMBL" id="CP013659">
    <property type="protein sequence ID" value="ALS76143.1"/>
    <property type="molecule type" value="Genomic_DNA"/>
</dbReference>
<evidence type="ECO:0000256" key="1">
    <source>
        <dbReference type="ARBA" id="ARBA00004127"/>
    </source>
</evidence>
<feature type="transmembrane region" description="Helical" evidence="6">
    <location>
        <begin position="175"/>
        <end position="196"/>
    </location>
</feature>
<evidence type="ECO:0000259" key="7">
    <source>
        <dbReference type="Pfam" id="PF00892"/>
    </source>
</evidence>
<feature type="transmembrane region" description="Helical" evidence="6">
    <location>
        <begin position="238"/>
        <end position="257"/>
    </location>
</feature>
<dbReference type="STRING" id="200991.AUC31_13495"/>
<feature type="transmembrane region" description="Helical" evidence="6">
    <location>
        <begin position="120"/>
        <end position="137"/>
    </location>
</feature>
<dbReference type="RefSeq" id="WP_058382846.1">
    <property type="nucleotide sequence ID" value="NZ_CP013659.2"/>
</dbReference>
<feature type="domain" description="EamA" evidence="7">
    <location>
        <begin position="4"/>
        <end position="136"/>
    </location>
</feature>